<keyword evidence="2" id="KW-0812">Transmembrane</keyword>
<feature type="compositionally biased region" description="Basic residues" evidence="1">
    <location>
        <begin position="148"/>
        <end position="164"/>
    </location>
</feature>
<name>A0A9P6X927_RHIOR</name>
<feature type="transmembrane region" description="Helical" evidence="2">
    <location>
        <begin position="378"/>
        <end position="402"/>
    </location>
</feature>
<dbReference type="OrthoDB" id="3339358at2759"/>
<evidence type="ECO:0000256" key="1">
    <source>
        <dbReference type="SAM" id="MobiDB-lite"/>
    </source>
</evidence>
<feature type="transmembrane region" description="Helical" evidence="2">
    <location>
        <begin position="282"/>
        <end position="301"/>
    </location>
</feature>
<feature type="transmembrane region" description="Helical" evidence="2">
    <location>
        <begin position="191"/>
        <end position="213"/>
    </location>
</feature>
<sequence>MFGSVRFVQEVTRSNQAIAPSPSTDTESHLEPFNSSLTESSSIFNTTPITTEISIADNINNNKLTDSKDLTRATVNPMSSPNEENVQQTERKKHEPKQKKLYPQPTSSTLSVPTSFTKPTSFVHSTKARELRTLFFNTPVQQPLMPKTHARKNSKYSKRHHRARQASFSSVRKHHTRLEEEKTKSKSHKLLCLWPLPIATRYMILIALLLSFFRSLHLVSLSCAAPSLVIYRLNLKHLILSPFLFDWTLPSLALYGWNLLILGLFEESLAHMIGGTRRFIELLLVLFTTVSTLRLGLGYLFTKSTGWAVPSLFFSNAMHECNQGLAPFLFSLLVVQSLCINDKYILIYGPKESNHTLTLRKVSLQLAMTLVNYTTQNILWWSLSGLLTGFLITLCLQVLLAYEKREDSVRVKEVSEFITLEPYRRTPLWRLMWSTVKKSAVVVAITMPILMTWNAYYTRDIQITPAELDRVSQERYLFTFVFMTAPRRGDPAYLTRTLESYLANWPENPPAHSPYHRMQAIVYTHFSHHAQYDLARAHFSSTVKGQRYLKWMREDGQELNQRLHVAKALQLATHHFESTYYALMEDDFPVCGPRAWHEIEKVIYKAQKNVPHHCGIFVGTGGSGLFLKPELARLASRLLLHYVDRPPDIIIQQCLLGELPECSACSDSLVTSKTLLMYHIGYNTSTSEDRTYKKNEFQCGWRHPFNGDPNVITL</sequence>
<feature type="compositionally biased region" description="Polar residues" evidence="1">
    <location>
        <begin position="13"/>
        <end position="25"/>
    </location>
</feature>
<accession>A0A9P6X927</accession>
<evidence type="ECO:0000313" key="3">
    <source>
        <dbReference type="EMBL" id="KAG1308154.1"/>
    </source>
</evidence>
<keyword evidence="2" id="KW-1133">Transmembrane helix</keyword>
<keyword evidence="4" id="KW-1185">Reference proteome</keyword>
<evidence type="ECO:0000256" key="2">
    <source>
        <dbReference type="SAM" id="Phobius"/>
    </source>
</evidence>
<protein>
    <submittedName>
        <fullName evidence="3">Uncharacterized protein</fullName>
    </submittedName>
</protein>
<gene>
    <name evidence="3" type="ORF">G6F64_006259</name>
</gene>
<organism evidence="3 4">
    <name type="scientific">Rhizopus oryzae</name>
    <name type="common">Mucormycosis agent</name>
    <name type="synonym">Rhizopus arrhizus var. delemar</name>
    <dbReference type="NCBI Taxonomy" id="64495"/>
    <lineage>
        <taxon>Eukaryota</taxon>
        <taxon>Fungi</taxon>
        <taxon>Fungi incertae sedis</taxon>
        <taxon>Mucoromycota</taxon>
        <taxon>Mucoromycotina</taxon>
        <taxon>Mucoromycetes</taxon>
        <taxon>Mucorales</taxon>
        <taxon>Mucorineae</taxon>
        <taxon>Rhizopodaceae</taxon>
        <taxon>Rhizopus</taxon>
    </lineage>
</organism>
<feature type="region of interest" description="Disordered" evidence="1">
    <location>
        <begin position="62"/>
        <end position="119"/>
    </location>
</feature>
<feature type="transmembrane region" description="Helical" evidence="2">
    <location>
        <begin position="439"/>
        <end position="457"/>
    </location>
</feature>
<feature type="region of interest" description="Disordered" evidence="1">
    <location>
        <begin position="13"/>
        <end position="41"/>
    </location>
</feature>
<feature type="compositionally biased region" description="Polar residues" evidence="1">
    <location>
        <begin position="73"/>
        <end position="88"/>
    </location>
</feature>
<dbReference type="Proteomes" id="UP000716291">
    <property type="component" value="Unassembled WGS sequence"/>
</dbReference>
<feature type="region of interest" description="Disordered" evidence="1">
    <location>
        <begin position="147"/>
        <end position="182"/>
    </location>
</feature>
<proteinExistence type="predicted"/>
<feature type="compositionally biased region" description="Polar residues" evidence="1">
    <location>
        <begin position="104"/>
        <end position="119"/>
    </location>
</feature>
<comment type="caution">
    <text evidence="3">The sequence shown here is derived from an EMBL/GenBank/DDBJ whole genome shotgun (WGS) entry which is preliminary data.</text>
</comment>
<dbReference type="AlphaFoldDB" id="A0A9P6X927"/>
<keyword evidence="2" id="KW-0472">Membrane</keyword>
<feature type="transmembrane region" description="Helical" evidence="2">
    <location>
        <begin position="252"/>
        <end position="270"/>
    </location>
</feature>
<dbReference type="EMBL" id="JAANQT010000821">
    <property type="protein sequence ID" value="KAG1308154.1"/>
    <property type="molecule type" value="Genomic_DNA"/>
</dbReference>
<evidence type="ECO:0000313" key="4">
    <source>
        <dbReference type="Proteomes" id="UP000716291"/>
    </source>
</evidence>
<reference evidence="3" key="1">
    <citation type="journal article" date="2020" name="Microb. Genom.">
        <title>Genetic diversity of clinical and environmental Mucorales isolates obtained from an investigation of mucormycosis cases among solid organ transplant recipients.</title>
        <authorList>
            <person name="Nguyen M.H."/>
            <person name="Kaul D."/>
            <person name="Muto C."/>
            <person name="Cheng S.J."/>
            <person name="Richter R.A."/>
            <person name="Bruno V.M."/>
            <person name="Liu G."/>
            <person name="Beyhan S."/>
            <person name="Sundermann A.J."/>
            <person name="Mounaud S."/>
            <person name="Pasculle A.W."/>
            <person name="Nierman W.C."/>
            <person name="Driscoll E."/>
            <person name="Cumbie R."/>
            <person name="Clancy C.J."/>
            <person name="Dupont C.L."/>
        </authorList>
    </citation>
    <scope>NUCLEOTIDE SEQUENCE</scope>
    <source>
        <strain evidence="3">GL11</strain>
    </source>
</reference>